<dbReference type="Proteomes" id="UP001159363">
    <property type="component" value="Chromosome 2"/>
</dbReference>
<comment type="caution">
    <text evidence="1">The sequence shown here is derived from an EMBL/GenBank/DDBJ whole genome shotgun (WGS) entry which is preliminary data.</text>
</comment>
<dbReference type="EMBL" id="JARBHB010000002">
    <property type="protein sequence ID" value="KAJ8893044.1"/>
    <property type="molecule type" value="Genomic_DNA"/>
</dbReference>
<evidence type="ECO:0000313" key="1">
    <source>
        <dbReference type="EMBL" id="KAJ8893044.1"/>
    </source>
</evidence>
<protein>
    <submittedName>
        <fullName evidence="1">Uncharacterized protein</fullName>
    </submittedName>
</protein>
<sequence length="98" mass="11581">MPEKVKLDDLDMKNCIGKPYNWANMTVKYKGVQLSILDENKLAYFHFDKVVKVLQELQASHLSTLETKTEANLIVINLTKFEFITFIYFWYTALKRQD</sequence>
<reference evidence="1 2" key="1">
    <citation type="submission" date="2023-02" db="EMBL/GenBank/DDBJ databases">
        <title>LHISI_Scaffold_Assembly.</title>
        <authorList>
            <person name="Stuart O.P."/>
            <person name="Cleave R."/>
            <person name="Magrath M.J.L."/>
            <person name="Mikheyev A.S."/>
        </authorList>
    </citation>
    <scope>NUCLEOTIDE SEQUENCE [LARGE SCALE GENOMIC DNA]</scope>
    <source>
        <strain evidence="1">Daus_M_001</strain>
        <tissue evidence="1">Leg muscle</tissue>
    </source>
</reference>
<evidence type="ECO:0000313" key="2">
    <source>
        <dbReference type="Proteomes" id="UP001159363"/>
    </source>
</evidence>
<accession>A0ABQ9I8R6</accession>
<gene>
    <name evidence="1" type="ORF">PR048_005625</name>
</gene>
<name>A0ABQ9I8R6_9NEOP</name>
<keyword evidence="2" id="KW-1185">Reference proteome</keyword>
<proteinExistence type="predicted"/>
<organism evidence="1 2">
    <name type="scientific">Dryococelus australis</name>
    <dbReference type="NCBI Taxonomy" id="614101"/>
    <lineage>
        <taxon>Eukaryota</taxon>
        <taxon>Metazoa</taxon>
        <taxon>Ecdysozoa</taxon>
        <taxon>Arthropoda</taxon>
        <taxon>Hexapoda</taxon>
        <taxon>Insecta</taxon>
        <taxon>Pterygota</taxon>
        <taxon>Neoptera</taxon>
        <taxon>Polyneoptera</taxon>
        <taxon>Phasmatodea</taxon>
        <taxon>Verophasmatodea</taxon>
        <taxon>Anareolatae</taxon>
        <taxon>Phasmatidae</taxon>
        <taxon>Eurycanthinae</taxon>
        <taxon>Dryococelus</taxon>
    </lineage>
</organism>